<sequence>MTEEYYTGGGDCGGSRVSQQPSLVSTVSSLTLSRALGDDLDRHEHPGRGFYVATRLGDFVEEAVVSLPASAEDGSGMSAILGVGERTADATAANVGDSTSADMVDGTESDSNAKGNAACQVSSNVEVMASDILSALLPECGVPIPSVMASVGGIRARKGGMLLPWHSTRLIQNYRGRRGGAKKDGSPNDSTHSSSRSILSISSVHSFRG</sequence>
<feature type="region of interest" description="Disordered" evidence="1">
    <location>
        <begin position="176"/>
        <end position="209"/>
    </location>
</feature>
<evidence type="ECO:0000313" key="3">
    <source>
        <dbReference type="Proteomes" id="UP001530315"/>
    </source>
</evidence>
<feature type="compositionally biased region" description="Low complexity" evidence="1">
    <location>
        <begin position="190"/>
        <end position="209"/>
    </location>
</feature>
<accession>A0ABD3PI89</accession>
<organism evidence="2 3">
    <name type="scientific">Stephanodiscus triporus</name>
    <dbReference type="NCBI Taxonomy" id="2934178"/>
    <lineage>
        <taxon>Eukaryota</taxon>
        <taxon>Sar</taxon>
        <taxon>Stramenopiles</taxon>
        <taxon>Ochrophyta</taxon>
        <taxon>Bacillariophyta</taxon>
        <taxon>Coscinodiscophyceae</taxon>
        <taxon>Thalassiosirophycidae</taxon>
        <taxon>Stephanodiscales</taxon>
        <taxon>Stephanodiscaceae</taxon>
        <taxon>Stephanodiscus</taxon>
    </lineage>
</organism>
<reference evidence="2 3" key="1">
    <citation type="submission" date="2024-10" db="EMBL/GenBank/DDBJ databases">
        <title>Updated reference genomes for cyclostephanoid diatoms.</title>
        <authorList>
            <person name="Roberts W.R."/>
            <person name="Alverson A.J."/>
        </authorList>
    </citation>
    <scope>NUCLEOTIDE SEQUENCE [LARGE SCALE GENOMIC DNA]</scope>
    <source>
        <strain evidence="2 3">AJA276-08</strain>
    </source>
</reference>
<protein>
    <submittedName>
        <fullName evidence="2">Uncharacterized protein</fullName>
    </submittedName>
</protein>
<keyword evidence="3" id="KW-1185">Reference proteome</keyword>
<evidence type="ECO:0000256" key="1">
    <source>
        <dbReference type="SAM" id="MobiDB-lite"/>
    </source>
</evidence>
<proteinExistence type="predicted"/>
<comment type="caution">
    <text evidence="2">The sequence shown here is derived from an EMBL/GenBank/DDBJ whole genome shotgun (WGS) entry which is preliminary data.</text>
</comment>
<feature type="region of interest" description="Disordered" evidence="1">
    <location>
        <begin position="1"/>
        <end position="20"/>
    </location>
</feature>
<gene>
    <name evidence="2" type="ORF">ACHAW5_003281</name>
</gene>
<dbReference type="AlphaFoldDB" id="A0ABD3PI89"/>
<evidence type="ECO:0000313" key="2">
    <source>
        <dbReference type="EMBL" id="KAL3787617.1"/>
    </source>
</evidence>
<name>A0ABD3PI89_9STRA</name>
<dbReference type="EMBL" id="JALLAZ020000768">
    <property type="protein sequence ID" value="KAL3787617.1"/>
    <property type="molecule type" value="Genomic_DNA"/>
</dbReference>
<dbReference type="Proteomes" id="UP001530315">
    <property type="component" value="Unassembled WGS sequence"/>
</dbReference>